<protein>
    <submittedName>
        <fullName evidence="1">Uncharacterized protein</fullName>
    </submittedName>
</protein>
<name>A0A454TQV5_9RALS</name>
<evidence type="ECO:0000313" key="2">
    <source>
        <dbReference type="Proteomes" id="UP000271222"/>
    </source>
</evidence>
<reference evidence="1 2" key="1">
    <citation type="submission" date="2018-10" db="EMBL/GenBank/DDBJ databases">
        <title>Draft Genome Sequence of Ralstonia pseudosolanacearum (R. solanacearum phylotype I) Strain Tg03 Isolated from Luffa cylindrica in China.</title>
        <authorList>
            <person name="Yuan G.-Q."/>
            <person name="Li Q.-Q."/>
            <person name="Zhang Y.-W."/>
        </authorList>
    </citation>
    <scope>NUCLEOTIDE SEQUENCE [LARGE SCALE GENOMIC DNA]</scope>
    <source>
        <strain evidence="1 2">Tg03</strain>
    </source>
</reference>
<organism evidence="1 2">
    <name type="scientific">Ralstonia pseudosolanacearum</name>
    <dbReference type="NCBI Taxonomy" id="1310165"/>
    <lineage>
        <taxon>Bacteria</taxon>
        <taxon>Pseudomonadati</taxon>
        <taxon>Pseudomonadota</taxon>
        <taxon>Betaproteobacteria</taxon>
        <taxon>Burkholderiales</taxon>
        <taxon>Burkholderiaceae</taxon>
        <taxon>Ralstonia</taxon>
        <taxon>Ralstonia solanacearum species complex</taxon>
    </lineage>
</organism>
<gene>
    <name evidence="1" type="ORF">EGA29_13615</name>
</gene>
<dbReference type="AlphaFoldDB" id="A0A454TQV5"/>
<sequence>MVSDRSKRIPCSRRVGDAGRSIGKIIAICEAPMPRRRGRDRRFQALAARGDAHAMFILEIKINNPQIDKL</sequence>
<accession>A0A454TQV5</accession>
<dbReference type="Proteomes" id="UP000271222">
    <property type="component" value="Unassembled WGS sequence"/>
</dbReference>
<dbReference type="EMBL" id="RJTL01000020">
    <property type="protein sequence ID" value="RNM06003.1"/>
    <property type="molecule type" value="Genomic_DNA"/>
</dbReference>
<evidence type="ECO:0000313" key="1">
    <source>
        <dbReference type="EMBL" id="RNM06003.1"/>
    </source>
</evidence>
<proteinExistence type="predicted"/>
<comment type="caution">
    <text evidence="1">The sequence shown here is derived from an EMBL/GenBank/DDBJ whole genome shotgun (WGS) entry which is preliminary data.</text>
</comment>